<gene>
    <name evidence="9" type="primary">yteP_14</name>
    <name evidence="9" type="ORF">PAECIP111892_02816</name>
</gene>
<feature type="transmembrane region" description="Helical" evidence="7">
    <location>
        <begin position="113"/>
        <end position="137"/>
    </location>
</feature>
<dbReference type="Pfam" id="PF00528">
    <property type="entry name" value="BPD_transp_1"/>
    <property type="match status" value="1"/>
</dbReference>
<feature type="transmembrane region" description="Helical" evidence="7">
    <location>
        <begin position="50"/>
        <end position="72"/>
    </location>
</feature>
<feature type="transmembrane region" description="Helical" evidence="7">
    <location>
        <begin position="305"/>
        <end position="324"/>
    </location>
</feature>
<dbReference type="EMBL" id="CAKMMG010000002">
    <property type="protein sequence ID" value="CAH1205944.1"/>
    <property type="molecule type" value="Genomic_DNA"/>
</dbReference>
<keyword evidence="4 7" id="KW-0812">Transmembrane</keyword>
<keyword evidence="10" id="KW-1185">Reference proteome</keyword>
<dbReference type="CDD" id="cd06261">
    <property type="entry name" value="TM_PBP2"/>
    <property type="match status" value="1"/>
</dbReference>
<sequence>MLPSRGRACSGSLIGVMIPVISKNLHESPVQLRAHKKPTVINTFRRDVQLWIMIFPAIVVIFIFNYIPMYGIQLAFRDYDFSKGLTGGAWRGLFYFRQFFESYQFMDLMKNTIAISLATVILSFPAPIILALLINQVRWKRAKKTLQTTVYLPHFISIVVMVGLLNVLLSPNSGVIGHLLTSVGLGDVNLLGSTKTFVPVYVLSEIWQHCGWNSIIYLAALSTVDPQLYDSSKIDGASRWQTIKHVDIPALIPTIIILFVLSMGSVLSTGFEKVFLMQNALNLPVSEVIATYVYKIGIISNQFSYSAAIGLFNTVINFIFLYAMNMIARKSSDISLW</sequence>
<dbReference type="SUPFAM" id="SSF161098">
    <property type="entry name" value="MetI-like"/>
    <property type="match status" value="1"/>
</dbReference>
<dbReference type="PANTHER" id="PTHR43227">
    <property type="entry name" value="BLL4140 PROTEIN"/>
    <property type="match status" value="1"/>
</dbReference>
<name>A0ABN8GFI6_9BACL</name>
<accession>A0ABN8GFI6</accession>
<evidence type="ECO:0000256" key="4">
    <source>
        <dbReference type="ARBA" id="ARBA00022692"/>
    </source>
</evidence>
<evidence type="ECO:0000313" key="10">
    <source>
        <dbReference type="Proteomes" id="UP000838324"/>
    </source>
</evidence>
<comment type="caution">
    <text evidence="9">The sequence shown here is derived from an EMBL/GenBank/DDBJ whole genome shotgun (WGS) entry which is preliminary data.</text>
</comment>
<protein>
    <submittedName>
        <fullName evidence="9">Multiple-sugar transport system permease YteP</fullName>
    </submittedName>
</protein>
<keyword evidence="5 7" id="KW-1133">Transmembrane helix</keyword>
<evidence type="ECO:0000256" key="2">
    <source>
        <dbReference type="ARBA" id="ARBA00022448"/>
    </source>
</evidence>
<evidence type="ECO:0000256" key="3">
    <source>
        <dbReference type="ARBA" id="ARBA00022475"/>
    </source>
</evidence>
<comment type="subcellular location">
    <subcellularLocation>
        <location evidence="1 7">Cell membrane</location>
        <topology evidence="1 7">Multi-pass membrane protein</topology>
    </subcellularLocation>
</comment>
<dbReference type="InterPro" id="IPR050809">
    <property type="entry name" value="UgpAE/MalFG_permease"/>
</dbReference>
<evidence type="ECO:0000256" key="5">
    <source>
        <dbReference type="ARBA" id="ARBA00022989"/>
    </source>
</evidence>
<dbReference type="Gene3D" id="1.10.3720.10">
    <property type="entry name" value="MetI-like"/>
    <property type="match status" value="1"/>
</dbReference>
<evidence type="ECO:0000313" key="9">
    <source>
        <dbReference type="EMBL" id="CAH1205944.1"/>
    </source>
</evidence>
<evidence type="ECO:0000256" key="7">
    <source>
        <dbReference type="RuleBase" id="RU363032"/>
    </source>
</evidence>
<evidence type="ECO:0000256" key="1">
    <source>
        <dbReference type="ARBA" id="ARBA00004651"/>
    </source>
</evidence>
<evidence type="ECO:0000259" key="8">
    <source>
        <dbReference type="PROSITE" id="PS50928"/>
    </source>
</evidence>
<feature type="transmembrane region" description="Helical" evidence="7">
    <location>
        <begin position="149"/>
        <end position="169"/>
    </location>
</feature>
<dbReference type="InterPro" id="IPR000515">
    <property type="entry name" value="MetI-like"/>
</dbReference>
<dbReference type="PROSITE" id="PS50928">
    <property type="entry name" value="ABC_TM1"/>
    <property type="match status" value="1"/>
</dbReference>
<reference evidence="9" key="1">
    <citation type="submission" date="2022-01" db="EMBL/GenBank/DDBJ databases">
        <authorList>
            <person name="Criscuolo A."/>
        </authorList>
    </citation>
    <scope>NUCLEOTIDE SEQUENCE</scope>
    <source>
        <strain evidence="9">CIP111892</strain>
    </source>
</reference>
<keyword evidence="3" id="KW-1003">Cell membrane</keyword>
<dbReference type="Proteomes" id="UP000838324">
    <property type="component" value="Unassembled WGS sequence"/>
</dbReference>
<evidence type="ECO:0000256" key="6">
    <source>
        <dbReference type="ARBA" id="ARBA00023136"/>
    </source>
</evidence>
<dbReference type="InterPro" id="IPR035906">
    <property type="entry name" value="MetI-like_sf"/>
</dbReference>
<keyword evidence="6 7" id="KW-0472">Membrane</keyword>
<organism evidence="9 10">
    <name type="scientific">Paenibacillus auburnensis</name>
    <dbReference type="NCBI Taxonomy" id="2905649"/>
    <lineage>
        <taxon>Bacteria</taxon>
        <taxon>Bacillati</taxon>
        <taxon>Bacillota</taxon>
        <taxon>Bacilli</taxon>
        <taxon>Bacillales</taxon>
        <taxon>Paenibacillaceae</taxon>
        <taxon>Paenibacillus</taxon>
    </lineage>
</organism>
<feature type="transmembrane region" description="Helical" evidence="7">
    <location>
        <begin position="248"/>
        <end position="268"/>
    </location>
</feature>
<dbReference type="PANTHER" id="PTHR43227:SF11">
    <property type="entry name" value="BLL4140 PROTEIN"/>
    <property type="match status" value="1"/>
</dbReference>
<proteinExistence type="inferred from homology"/>
<keyword evidence="2 7" id="KW-0813">Transport</keyword>
<feature type="domain" description="ABC transmembrane type-1" evidence="8">
    <location>
        <begin position="109"/>
        <end position="324"/>
    </location>
</feature>
<comment type="similarity">
    <text evidence="7">Belongs to the binding-protein-dependent transport system permease family.</text>
</comment>